<keyword evidence="1" id="KW-1133">Transmembrane helix</keyword>
<keyword evidence="1" id="KW-0812">Transmembrane</keyword>
<dbReference type="EMBL" id="VBUT01000006">
    <property type="protein sequence ID" value="TLF76682.1"/>
    <property type="molecule type" value="Genomic_DNA"/>
</dbReference>
<sequence length="78" mass="8728">MGVAMNSTEKRSFLQRVSPTQWLALVLTILAVVFILQNRSKVSIDILAITITSPMWVALLAIFVVGWAAGVLTMRRRR</sequence>
<dbReference type="Proteomes" id="UP000306378">
    <property type="component" value="Unassembled WGS sequence"/>
</dbReference>
<evidence type="ECO:0000256" key="1">
    <source>
        <dbReference type="SAM" id="Phobius"/>
    </source>
</evidence>
<reference evidence="2 3" key="1">
    <citation type="submission" date="2019-05" db="EMBL/GenBank/DDBJ databases">
        <title>Genomes sequences of two Nocardia cyriacigeorgica environmental isolates, type strains Nocardia asteroides ATCC 19247 and Nocardia cyriacigeorgica DSM 44484.</title>
        <authorList>
            <person name="Vautrin F."/>
            <person name="Bergeron E."/>
            <person name="Dubost A."/>
            <person name="Abrouk D."/>
            <person name="Rodriguez Nava V."/>
            <person name="Pujic P."/>
        </authorList>
    </citation>
    <scope>NUCLEOTIDE SEQUENCE [LARGE SCALE GENOMIC DNA]</scope>
    <source>
        <strain evidence="2 3">EML 446</strain>
    </source>
</reference>
<feature type="transmembrane region" description="Helical" evidence="1">
    <location>
        <begin position="21"/>
        <end position="40"/>
    </location>
</feature>
<comment type="caution">
    <text evidence="2">The sequence shown here is derived from an EMBL/GenBank/DDBJ whole genome shotgun (WGS) entry which is preliminary data.</text>
</comment>
<accession>A0A5R8NLY3</accession>
<proteinExistence type="predicted"/>
<evidence type="ECO:0000313" key="3">
    <source>
        <dbReference type="Proteomes" id="UP000306378"/>
    </source>
</evidence>
<feature type="transmembrane region" description="Helical" evidence="1">
    <location>
        <begin position="46"/>
        <end position="72"/>
    </location>
</feature>
<name>A0A5R8NLY3_9NOCA</name>
<evidence type="ECO:0008006" key="4">
    <source>
        <dbReference type="Google" id="ProtNLM"/>
    </source>
</evidence>
<evidence type="ECO:0000313" key="2">
    <source>
        <dbReference type="EMBL" id="TLF76682.1"/>
    </source>
</evidence>
<dbReference type="AlphaFoldDB" id="A0A5R8NLY3"/>
<protein>
    <recommendedName>
        <fullName evidence="4">DUF1049 domain-containing protein</fullName>
    </recommendedName>
</protein>
<organism evidence="2 3">
    <name type="scientific">Nocardia cyriacigeorgica</name>
    <dbReference type="NCBI Taxonomy" id="135487"/>
    <lineage>
        <taxon>Bacteria</taxon>
        <taxon>Bacillati</taxon>
        <taxon>Actinomycetota</taxon>
        <taxon>Actinomycetes</taxon>
        <taxon>Mycobacteriales</taxon>
        <taxon>Nocardiaceae</taxon>
        <taxon>Nocardia</taxon>
    </lineage>
</organism>
<gene>
    <name evidence="2" type="ORF">FEK34_17425</name>
</gene>
<keyword evidence="1" id="KW-0472">Membrane</keyword>